<protein>
    <submittedName>
        <fullName evidence="1">(northern house mosquito) hypothetical protein</fullName>
    </submittedName>
</protein>
<proteinExistence type="predicted"/>
<name>A0A8D8FWQ9_CULPI</name>
<dbReference type="EMBL" id="HBUE01108952">
    <property type="protein sequence ID" value="CAG6487977.1"/>
    <property type="molecule type" value="Transcribed_RNA"/>
</dbReference>
<sequence>MNARRAMISAVITTEKCSNYIVAEIVTMKTTKPLQSKNSHTNVAEHAHEVSTVKQQFIVVDVSCLCAVRTIGIMTTISSVISAVEIDQSRSDYNKLISELCISKL</sequence>
<evidence type="ECO:0000313" key="1">
    <source>
        <dbReference type="EMBL" id="CAG6487977.1"/>
    </source>
</evidence>
<accession>A0A8D8FWQ9</accession>
<organism evidence="1">
    <name type="scientific">Culex pipiens</name>
    <name type="common">House mosquito</name>
    <dbReference type="NCBI Taxonomy" id="7175"/>
    <lineage>
        <taxon>Eukaryota</taxon>
        <taxon>Metazoa</taxon>
        <taxon>Ecdysozoa</taxon>
        <taxon>Arthropoda</taxon>
        <taxon>Hexapoda</taxon>
        <taxon>Insecta</taxon>
        <taxon>Pterygota</taxon>
        <taxon>Neoptera</taxon>
        <taxon>Endopterygota</taxon>
        <taxon>Diptera</taxon>
        <taxon>Nematocera</taxon>
        <taxon>Culicoidea</taxon>
        <taxon>Culicidae</taxon>
        <taxon>Culicinae</taxon>
        <taxon>Culicini</taxon>
        <taxon>Culex</taxon>
        <taxon>Culex</taxon>
    </lineage>
</organism>
<reference evidence="1" key="1">
    <citation type="submission" date="2021-05" db="EMBL/GenBank/DDBJ databases">
        <authorList>
            <person name="Alioto T."/>
            <person name="Alioto T."/>
            <person name="Gomez Garrido J."/>
        </authorList>
    </citation>
    <scope>NUCLEOTIDE SEQUENCE</scope>
</reference>
<dbReference type="AlphaFoldDB" id="A0A8D8FWQ9"/>
<dbReference type="EMBL" id="HBUE01108953">
    <property type="protein sequence ID" value="CAG6487979.1"/>
    <property type="molecule type" value="Transcribed_RNA"/>
</dbReference>